<accession>A0A178EVE2</accession>
<name>A0A178EVE2_TRIRU</name>
<evidence type="ECO:0000313" key="2">
    <source>
        <dbReference type="Proteomes" id="UP000243015"/>
    </source>
</evidence>
<reference evidence="1 2" key="1">
    <citation type="submission" date="2016-05" db="EMBL/GenBank/DDBJ databases">
        <title>Genome sequencing of Trichophyton rubrum CMCC(F)T1i isolated from hair.</title>
        <authorList>
            <person name="Zhan P."/>
            <person name="Tao Y."/>
            <person name="Liu W."/>
        </authorList>
    </citation>
    <scope>NUCLEOTIDE SEQUENCE [LARGE SCALE GENOMIC DNA]</scope>
    <source>
        <strain evidence="2">CMCC(F)T1i</strain>
    </source>
</reference>
<dbReference type="EMBL" id="LHPM01000018">
    <property type="protein sequence ID" value="OAL63695.1"/>
    <property type="molecule type" value="Genomic_DNA"/>
</dbReference>
<dbReference type="AlphaFoldDB" id="A0A178EVE2"/>
<organism evidence="1 2">
    <name type="scientific">Trichophyton rubrum</name>
    <name type="common">Athlete's foot fungus</name>
    <name type="synonym">Epidermophyton rubrum</name>
    <dbReference type="NCBI Taxonomy" id="5551"/>
    <lineage>
        <taxon>Eukaryota</taxon>
        <taxon>Fungi</taxon>
        <taxon>Dikarya</taxon>
        <taxon>Ascomycota</taxon>
        <taxon>Pezizomycotina</taxon>
        <taxon>Eurotiomycetes</taxon>
        <taxon>Eurotiomycetidae</taxon>
        <taxon>Onygenales</taxon>
        <taxon>Arthrodermataceae</taxon>
        <taxon>Trichophyton</taxon>
    </lineage>
</organism>
<sequence length="101" mass="11636">MPEMAHPKRRRAAKRGWSEAIPTNGFEERLLYGDCVAVDALPNQADVYHLSKRSRDRRHRAETCLADRPDLDTQALPCICLLTNVRVPLRSICKMKHSRRV</sequence>
<dbReference type="Proteomes" id="UP000243015">
    <property type="component" value="Unassembled WGS sequence"/>
</dbReference>
<comment type="caution">
    <text evidence="1">The sequence shown here is derived from an EMBL/GenBank/DDBJ whole genome shotgun (WGS) entry which is preliminary data.</text>
</comment>
<evidence type="ECO:0000313" key="1">
    <source>
        <dbReference type="EMBL" id="OAL63695.1"/>
    </source>
</evidence>
<protein>
    <submittedName>
        <fullName evidence="1">Uncharacterized protein</fullName>
    </submittedName>
</protein>
<proteinExistence type="predicted"/>
<gene>
    <name evidence="1" type="ORF">A7C99_6094</name>
</gene>